<proteinExistence type="predicted"/>
<reference evidence="2 3" key="1">
    <citation type="submission" date="2023-11" db="EMBL/GenBank/DDBJ databases">
        <title>Draft genome of Azohydromonas lata strain H1 (DSM1123), a polyhydroxyalkanoate producer.</title>
        <authorList>
            <person name="Traversa D."/>
            <person name="D'Addabbo P."/>
            <person name="Pazzani C."/>
            <person name="Manzari C."/>
            <person name="Chiara M."/>
            <person name="Scrascia M."/>
        </authorList>
    </citation>
    <scope>NUCLEOTIDE SEQUENCE [LARGE SCALE GENOMIC DNA]</scope>
    <source>
        <strain evidence="2 3">H1</strain>
    </source>
</reference>
<evidence type="ECO:0000313" key="3">
    <source>
        <dbReference type="Proteomes" id="UP001293718"/>
    </source>
</evidence>
<dbReference type="Proteomes" id="UP001293718">
    <property type="component" value="Unassembled WGS sequence"/>
</dbReference>
<protein>
    <submittedName>
        <fullName evidence="2">Cell division protein FtsZ</fullName>
    </submittedName>
</protein>
<dbReference type="Gene3D" id="3.30.1400.10">
    <property type="entry name" value="ZipA, C-terminal FtsZ-binding domain"/>
    <property type="match status" value="1"/>
</dbReference>
<accession>A0ABU5IRZ7</accession>
<feature type="non-terminal residue" evidence="2">
    <location>
        <position position="1"/>
    </location>
</feature>
<comment type="caution">
    <text evidence="2">The sequence shown here is derived from an EMBL/GenBank/DDBJ whole genome shotgun (WGS) entry which is preliminary data.</text>
</comment>
<dbReference type="InterPro" id="IPR007449">
    <property type="entry name" value="ZipA_FtsZ-bd_C"/>
</dbReference>
<keyword evidence="2" id="KW-0132">Cell division</keyword>
<dbReference type="SUPFAM" id="SSF64383">
    <property type="entry name" value="Cell-division protein ZipA, C-terminal domain"/>
    <property type="match status" value="1"/>
</dbReference>
<dbReference type="GO" id="GO:0051301">
    <property type="term" value="P:cell division"/>
    <property type="evidence" value="ECO:0007669"/>
    <property type="project" value="UniProtKB-KW"/>
</dbReference>
<feature type="domain" description="ZipA C-terminal FtsZ-binding" evidence="1">
    <location>
        <begin position="146"/>
        <end position="273"/>
    </location>
</feature>
<dbReference type="EMBL" id="JAXOJX010000135">
    <property type="protein sequence ID" value="MDZ5461656.1"/>
    <property type="molecule type" value="Genomic_DNA"/>
</dbReference>
<gene>
    <name evidence="2" type="ORF">SM757_34290</name>
</gene>
<dbReference type="InterPro" id="IPR036765">
    <property type="entry name" value="ZipA_FtsZ-bd_C_sf"/>
</dbReference>
<keyword evidence="3" id="KW-1185">Reference proteome</keyword>
<evidence type="ECO:0000259" key="1">
    <source>
        <dbReference type="SMART" id="SM00771"/>
    </source>
</evidence>
<organism evidence="2 3">
    <name type="scientific">Azohydromonas lata</name>
    <dbReference type="NCBI Taxonomy" id="45677"/>
    <lineage>
        <taxon>Bacteria</taxon>
        <taxon>Pseudomonadati</taxon>
        <taxon>Pseudomonadota</taxon>
        <taxon>Betaproteobacteria</taxon>
        <taxon>Burkholderiales</taxon>
        <taxon>Sphaerotilaceae</taxon>
        <taxon>Azohydromonas</taxon>
    </lineage>
</organism>
<evidence type="ECO:0000313" key="2">
    <source>
        <dbReference type="EMBL" id="MDZ5461656.1"/>
    </source>
</evidence>
<sequence length="297" mass="31516">GAALAQAAPAPAPAVSAPAPVVRRGPRIDALIDVIATLALDARLSGEFIQAHLPTTRRAGTKPFLIEGLNAATAEWEPPAPGQQYRELQAGLQLANRHGALNEIEYSEFVQKLQPFADSVGAAAEFPDMLDVVARAKELDHFAMQHDAQLAVQVAARTAAWSVAYLQQACLKHGFVPGSVPGRLVMPGAEEGAPPVLVLSFDPQAALAEDPNGAMLQVATLSLDIPQTAEADNPFDTWLKAMSTLAVELDAALVDEAGRPVRPEAFEPIKQDLENLYRTLEARDLAAGSAAARRLFS</sequence>
<dbReference type="RefSeq" id="WP_322468757.1">
    <property type="nucleotide sequence ID" value="NZ_JAXOJX010000135.1"/>
</dbReference>
<name>A0ABU5IRZ7_9BURK</name>
<dbReference type="SMART" id="SM00771">
    <property type="entry name" value="ZipA_C"/>
    <property type="match status" value="1"/>
</dbReference>
<keyword evidence="2" id="KW-0131">Cell cycle</keyword>